<dbReference type="Gene3D" id="3.30.70.80">
    <property type="entry name" value="Peptidase S8 propeptide/proteinase inhibitor I9"/>
    <property type="match status" value="1"/>
</dbReference>
<sequence>MFLHPSEALALDFIPFRVKDLNTGVGADDIRCVCCPSKPILLLVTAPKLPKGGLIEFEKLIATPDMMAKVASLGRILGPRGLMPNPKAVALADRTTYIVHLDKSLMPKMFASHHHWHSSTIESIKIGLISLNSHHPAPKLLYSYDNVFYGFSAVLSKDELQALKKTPGFVSAYKDTPLEAYTTHTSEFLKLNPFSGLWPASGFGQDVVIGVLDSGVWPESVSFRDDGIPEIPKKWKGICRPGTQFNTSLCNKKLIGANCFNKGLLASNPDVNISMNSARDTGGHGTHVASIAAGNFVKGASVNFLLNALDIERLAIK</sequence>
<evidence type="ECO:0000256" key="1">
    <source>
        <dbReference type="ARBA" id="ARBA00010531"/>
    </source>
</evidence>
<evidence type="ECO:0000256" key="8">
    <source>
        <dbReference type="ARBA" id="ARBA00023274"/>
    </source>
</evidence>
<comment type="caution">
    <text evidence="9">Lacks conserved residue(s) required for the propagation of feature annotation.</text>
</comment>
<evidence type="ECO:0000256" key="2">
    <source>
        <dbReference type="ARBA" id="ARBA00011073"/>
    </source>
</evidence>
<accession>A0A2G3AKF0</accession>
<dbReference type="Gramene" id="PHT94699">
    <property type="protein sequence ID" value="PHT94699"/>
    <property type="gene ID" value="T459_02581"/>
</dbReference>
<evidence type="ECO:0000256" key="5">
    <source>
        <dbReference type="ARBA" id="ARBA00022801"/>
    </source>
</evidence>
<reference evidence="13 14" key="1">
    <citation type="journal article" date="2014" name="Nat. Genet.">
        <title>Genome sequence of the hot pepper provides insights into the evolution of pungency in Capsicum species.</title>
        <authorList>
            <person name="Kim S."/>
            <person name="Park M."/>
            <person name="Yeom S.I."/>
            <person name="Kim Y.M."/>
            <person name="Lee J.M."/>
            <person name="Lee H.A."/>
            <person name="Seo E."/>
            <person name="Choi J."/>
            <person name="Cheong K."/>
            <person name="Kim K.T."/>
            <person name="Jung K."/>
            <person name="Lee G.W."/>
            <person name="Oh S.K."/>
            <person name="Bae C."/>
            <person name="Kim S.B."/>
            <person name="Lee H.Y."/>
            <person name="Kim S.Y."/>
            <person name="Kim M.S."/>
            <person name="Kang B.C."/>
            <person name="Jo Y.D."/>
            <person name="Yang H.B."/>
            <person name="Jeong H.J."/>
            <person name="Kang W.H."/>
            <person name="Kwon J.K."/>
            <person name="Shin C."/>
            <person name="Lim J.Y."/>
            <person name="Park J.H."/>
            <person name="Huh J.H."/>
            <person name="Kim J.S."/>
            <person name="Kim B.D."/>
            <person name="Cohen O."/>
            <person name="Paran I."/>
            <person name="Suh M.C."/>
            <person name="Lee S.B."/>
            <person name="Kim Y.K."/>
            <person name="Shin Y."/>
            <person name="Noh S.J."/>
            <person name="Park J."/>
            <person name="Seo Y.S."/>
            <person name="Kwon S.Y."/>
            <person name="Kim H.A."/>
            <person name="Park J.M."/>
            <person name="Kim H.J."/>
            <person name="Choi S.B."/>
            <person name="Bosland P.W."/>
            <person name="Reeves G."/>
            <person name="Jo S.H."/>
            <person name="Lee B.W."/>
            <person name="Cho H.T."/>
            <person name="Choi H.S."/>
            <person name="Lee M.S."/>
            <person name="Yu Y."/>
            <person name="Do Choi Y."/>
            <person name="Park B.S."/>
            <person name="van Deynze A."/>
            <person name="Ashrafi H."/>
            <person name="Hill T."/>
            <person name="Kim W.T."/>
            <person name="Pai H.S."/>
            <person name="Ahn H.K."/>
            <person name="Yeam I."/>
            <person name="Giovannoni J.J."/>
            <person name="Rose J.K."/>
            <person name="Sorensen I."/>
            <person name="Lee S.J."/>
            <person name="Kim R.W."/>
            <person name="Choi I.Y."/>
            <person name="Choi B.S."/>
            <person name="Lim J.S."/>
            <person name="Lee Y.H."/>
            <person name="Choi D."/>
        </authorList>
    </citation>
    <scope>NUCLEOTIDE SEQUENCE [LARGE SCALE GENOMIC DNA]</scope>
    <source>
        <strain evidence="14">cv. CM334</strain>
    </source>
</reference>
<organism evidence="13 14">
    <name type="scientific">Capsicum annuum</name>
    <name type="common">Capsicum pepper</name>
    <dbReference type="NCBI Taxonomy" id="4072"/>
    <lineage>
        <taxon>Eukaryota</taxon>
        <taxon>Viridiplantae</taxon>
        <taxon>Streptophyta</taxon>
        <taxon>Embryophyta</taxon>
        <taxon>Tracheophyta</taxon>
        <taxon>Spermatophyta</taxon>
        <taxon>Magnoliopsida</taxon>
        <taxon>eudicotyledons</taxon>
        <taxon>Gunneridae</taxon>
        <taxon>Pentapetalae</taxon>
        <taxon>asterids</taxon>
        <taxon>lamiids</taxon>
        <taxon>Solanales</taxon>
        <taxon>Solanaceae</taxon>
        <taxon>Solanoideae</taxon>
        <taxon>Capsiceae</taxon>
        <taxon>Capsicum</taxon>
    </lineage>
</organism>
<comment type="similarity">
    <text evidence="2 9">Belongs to the peptidase S8 family.</text>
</comment>
<dbReference type="InterPro" id="IPR022398">
    <property type="entry name" value="Peptidase_S8_His-AS"/>
</dbReference>
<dbReference type="PROSITE" id="PS01199">
    <property type="entry name" value="RIBOSOMAL_L1"/>
    <property type="match status" value="1"/>
</dbReference>
<name>A0A2G3AKF0_CAPAN</name>
<dbReference type="Pfam" id="PF00082">
    <property type="entry name" value="Peptidase_S8"/>
    <property type="match status" value="1"/>
</dbReference>
<proteinExistence type="inferred from homology"/>
<evidence type="ECO:0000256" key="10">
    <source>
        <dbReference type="RuleBase" id="RU000659"/>
    </source>
</evidence>
<dbReference type="InterPro" id="IPR045051">
    <property type="entry name" value="SBT"/>
</dbReference>
<evidence type="ECO:0000313" key="14">
    <source>
        <dbReference type="Proteomes" id="UP000222542"/>
    </source>
</evidence>
<dbReference type="PROSITE" id="PS51892">
    <property type="entry name" value="SUBTILASE"/>
    <property type="match status" value="1"/>
</dbReference>
<dbReference type="PRINTS" id="PR00723">
    <property type="entry name" value="SUBTILISIN"/>
</dbReference>
<dbReference type="SUPFAM" id="SSF56808">
    <property type="entry name" value="Ribosomal protein L1"/>
    <property type="match status" value="1"/>
</dbReference>
<dbReference type="FunFam" id="3.30.70.80:FF:000003">
    <property type="entry name" value="Subtilisin-like protease SBT1.9"/>
    <property type="match status" value="1"/>
</dbReference>
<keyword evidence="7 10" id="KW-0689">Ribosomal protein</keyword>
<dbReference type="InterPro" id="IPR010259">
    <property type="entry name" value="S8pro/Inhibitor_I9"/>
</dbReference>
<dbReference type="PANTHER" id="PTHR10795">
    <property type="entry name" value="PROPROTEIN CONVERTASE SUBTILISIN/KEXIN"/>
    <property type="match status" value="1"/>
</dbReference>
<evidence type="ECO:0000256" key="6">
    <source>
        <dbReference type="ARBA" id="ARBA00022825"/>
    </source>
</evidence>
<dbReference type="InterPro" id="IPR000209">
    <property type="entry name" value="Peptidase_S8/S53_dom"/>
</dbReference>
<dbReference type="Pfam" id="PF05922">
    <property type="entry name" value="Inhibitor_I9"/>
    <property type="match status" value="1"/>
</dbReference>
<keyword evidence="4" id="KW-0732">Signal</keyword>
<keyword evidence="6" id="KW-0720">Serine protease</keyword>
<evidence type="ECO:0000256" key="9">
    <source>
        <dbReference type="PROSITE-ProRule" id="PRU01240"/>
    </source>
</evidence>
<dbReference type="InterPro" id="IPR028364">
    <property type="entry name" value="Ribosomal_uL1/biogenesis"/>
</dbReference>
<dbReference type="GO" id="GO:0005576">
    <property type="term" value="C:extracellular region"/>
    <property type="evidence" value="ECO:0000318"/>
    <property type="project" value="GO_Central"/>
</dbReference>
<dbReference type="InterPro" id="IPR023674">
    <property type="entry name" value="Ribosomal_uL1-like"/>
</dbReference>
<evidence type="ECO:0000256" key="3">
    <source>
        <dbReference type="ARBA" id="ARBA00022670"/>
    </source>
</evidence>
<evidence type="ECO:0000256" key="7">
    <source>
        <dbReference type="ARBA" id="ARBA00022980"/>
    </source>
</evidence>
<gene>
    <name evidence="13" type="ORF">T459_02581</name>
</gene>
<dbReference type="Gene3D" id="3.40.50.200">
    <property type="entry name" value="Peptidase S8/S53 domain"/>
    <property type="match status" value="1"/>
</dbReference>
<keyword evidence="8 10" id="KW-0687">Ribonucleoprotein</keyword>
<dbReference type="Proteomes" id="UP000222542">
    <property type="component" value="Unassembled WGS sequence"/>
</dbReference>
<dbReference type="SUPFAM" id="SSF52743">
    <property type="entry name" value="Subtilisin-like"/>
    <property type="match status" value="1"/>
</dbReference>
<dbReference type="InterPro" id="IPR037045">
    <property type="entry name" value="S8pro/Inhibitor_I9_sf"/>
</dbReference>
<dbReference type="GO" id="GO:0004252">
    <property type="term" value="F:serine-type endopeptidase activity"/>
    <property type="evidence" value="ECO:0000318"/>
    <property type="project" value="GO_Central"/>
</dbReference>
<dbReference type="InterPro" id="IPR015500">
    <property type="entry name" value="Peptidase_S8_subtilisin-rel"/>
</dbReference>
<dbReference type="GO" id="GO:1990904">
    <property type="term" value="C:ribonucleoprotein complex"/>
    <property type="evidence" value="ECO:0007669"/>
    <property type="project" value="UniProtKB-KW"/>
</dbReference>
<reference evidence="13 14" key="2">
    <citation type="journal article" date="2017" name="Genome Biol.">
        <title>New reference genome sequences of hot pepper reveal the massive evolution of plant disease-resistance genes by retroduplication.</title>
        <authorList>
            <person name="Kim S."/>
            <person name="Park J."/>
            <person name="Yeom S.I."/>
            <person name="Kim Y.M."/>
            <person name="Seo E."/>
            <person name="Kim K.T."/>
            <person name="Kim M.S."/>
            <person name="Lee J.M."/>
            <person name="Cheong K."/>
            <person name="Shin H.S."/>
            <person name="Kim S.B."/>
            <person name="Han K."/>
            <person name="Lee J."/>
            <person name="Park M."/>
            <person name="Lee H.A."/>
            <person name="Lee H.Y."/>
            <person name="Lee Y."/>
            <person name="Oh S."/>
            <person name="Lee J.H."/>
            <person name="Choi E."/>
            <person name="Choi E."/>
            <person name="Lee S.E."/>
            <person name="Jeon J."/>
            <person name="Kim H."/>
            <person name="Choi G."/>
            <person name="Song H."/>
            <person name="Lee J."/>
            <person name="Lee S.C."/>
            <person name="Kwon J.K."/>
            <person name="Lee H.Y."/>
            <person name="Koo N."/>
            <person name="Hong Y."/>
            <person name="Kim R.W."/>
            <person name="Kang W.H."/>
            <person name="Huh J.H."/>
            <person name="Kang B.C."/>
            <person name="Yang T.J."/>
            <person name="Lee Y.H."/>
            <person name="Bennetzen J.L."/>
            <person name="Choi D."/>
        </authorList>
    </citation>
    <scope>NUCLEOTIDE SEQUENCE [LARGE SCALE GENOMIC DNA]</scope>
    <source>
        <strain evidence="14">cv. CM334</strain>
    </source>
</reference>
<dbReference type="InterPro" id="IPR036852">
    <property type="entry name" value="Peptidase_S8/S53_dom_sf"/>
</dbReference>
<evidence type="ECO:0000259" key="11">
    <source>
        <dbReference type="Pfam" id="PF00082"/>
    </source>
</evidence>
<dbReference type="EMBL" id="AYRZ02000001">
    <property type="protein sequence ID" value="PHT94699.1"/>
    <property type="molecule type" value="Genomic_DNA"/>
</dbReference>
<keyword evidence="5" id="KW-0378">Hydrolase</keyword>
<keyword evidence="14" id="KW-1185">Reference proteome</keyword>
<comment type="similarity">
    <text evidence="1 10">Belongs to the universal ribosomal protein uL1 family.</text>
</comment>
<evidence type="ECO:0000259" key="12">
    <source>
        <dbReference type="Pfam" id="PF05922"/>
    </source>
</evidence>
<dbReference type="AlphaFoldDB" id="A0A2G3AKF0"/>
<feature type="domain" description="Inhibitor I9" evidence="12">
    <location>
        <begin position="96"/>
        <end position="179"/>
    </location>
</feature>
<comment type="caution">
    <text evidence="13">The sequence shown here is derived from an EMBL/GenBank/DDBJ whole genome shotgun (WGS) entry which is preliminary data.</text>
</comment>
<keyword evidence="3" id="KW-0645">Protease</keyword>
<dbReference type="InterPro" id="IPR023673">
    <property type="entry name" value="Ribosomal_uL1_CS"/>
</dbReference>
<feature type="domain" description="Peptidase S8/S53" evidence="11">
    <location>
        <begin position="204"/>
        <end position="300"/>
    </location>
</feature>
<evidence type="ECO:0000313" key="13">
    <source>
        <dbReference type="EMBL" id="PHT94699.1"/>
    </source>
</evidence>
<dbReference type="Pfam" id="PF00687">
    <property type="entry name" value="Ribosomal_L1"/>
    <property type="match status" value="1"/>
</dbReference>
<protein>
    <recommendedName>
        <fullName evidence="10">Ribosomal protein</fullName>
    </recommendedName>
</protein>
<dbReference type="GO" id="GO:0005840">
    <property type="term" value="C:ribosome"/>
    <property type="evidence" value="ECO:0007669"/>
    <property type="project" value="UniProtKB-KW"/>
</dbReference>
<dbReference type="PROSITE" id="PS00137">
    <property type="entry name" value="SUBTILASE_HIS"/>
    <property type="match status" value="1"/>
</dbReference>
<dbReference type="GO" id="GO:0006508">
    <property type="term" value="P:proteolysis"/>
    <property type="evidence" value="ECO:0007669"/>
    <property type="project" value="UniProtKB-KW"/>
</dbReference>
<evidence type="ECO:0000256" key="4">
    <source>
        <dbReference type="ARBA" id="ARBA00022729"/>
    </source>
</evidence>